<name>A0ABX4Q3Q1_9PSED</name>
<dbReference type="Proteomes" id="UP000232455">
    <property type="component" value="Unassembled WGS sequence"/>
</dbReference>
<comment type="caution">
    <text evidence="2">The sequence shown here is derived from an EMBL/GenBank/DDBJ whole genome shotgun (WGS) entry which is preliminary data.</text>
</comment>
<proteinExistence type="predicted"/>
<sequence>MKITKLALTVLATSVLALSFTSYAVSKNELTAAVFKDKIDHALGKQTNGLYKVSYSKSLAAEKDTESTVSFLRCSTSVGVFKFHGKCDSKRIDGKMTKESLDLIGTAYIAKS</sequence>
<feature type="signal peptide" evidence="1">
    <location>
        <begin position="1"/>
        <end position="24"/>
    </location>
</feature>
<keyword evidence="3" id="KW-1185">Reference proteome</keyword>
<evidence type="ECO:0000313" key="3">
    <source>
        <dbReference type="Proteomes" id="UP000232455"/>
    </source>
</evidence>
<protein>
    <recommendedName>
        <fullName evidence="4">DUF3718 domain-containing protein</fullName>
    </recommendedName>
</protein>
<evidence type="ECO:0000256" key="1">
    <source>
        <dbReference type="SAM" id="SignalP"/>
    </source>
</evidence>
<keyword evidence="1" id="KW-0732">Signal</keyword>
<feature type="chain" id="PRO_5046051065" description="DUF3718 domain-containing protein" evidence="1">
    <location>
        <begin position="25"/>
        <end position="112"/>
    </location>
</feature>
<reference evidence="2 3" key="1">
    <citation type="submission" date="2017-11" db="EMBL/GenBank/DDBJ databases">
        <title>Genome sequencing of a diverse group of Pseudomonas species.</title>
        <authorList>
            <person name="Loper J."/>
        </authorList>
    </citation>
    <scope>NUCLEOTIDE SEQUENCE [LARGE SCALE GENOMIC DNA]</scope>
    <source>
        <strain evidence="2 3">LMG 25716</strain>
    </source>
</reference>
<accession>A0ABX4Q3Q1</accession>
<dbReference type="RefSeq" id="WP_146166078.1">
    <property type="nucleotide sequence ID" value="NZ_PHHE01000001.1"/>
</dbReference>
<gene>
    <name evidence="2" type="ORF">ATI02_4344</name>
</gene>
<dbReference type="EMBL" id="PHHE01000001">
    <property type="protein sequence ID" value="PKA71366.1"/>
    <property type="molecule type" value="Genomic_DNA"/>
</dbReference>
<evidence type="ECO:0008006" key="4">
    <source>
        <dbReference type="Google" id="ProtNLM"/>
    </source>
</evidence>
<organism evidence="2 3">
    <name type="scientific">Pseudomonas baetica</name>
    <dbReference type="NCBI Taxonomy" id="674054"/>
    <lineage>
        <taxon>Bacteria</taxon>
        <taxon>Pseudomonadati</taxon>
        <taxon>Pseudomonadota</taxon>
        <taxon>Gammaproteobacteria</taxon>
        <taxon>Pseudomonadales</taxon>
        <taxon>Pseudomonadaceae</taxon>
        <taxon>Pseudomonas</taxon>
    </lineage>
</organism>
<evidence type="ECO:0000313" key="2">
    <source>
        <dbReference type="EMBL" id="PKA71366.1"/>
    </source>
</evidence>